<dbReference type="RefSeq" id="WP_348758424.1">
    <property type="nucleotide sequence ID" value="NZ_OZ026884.1"/>
</dbReference>
<dbReference type="EMBL" id="OZ026884">
    <property type="protein sequence ID" value="CAL1238811.1"/>
    <property type="molecule type" value="Genomic_DNA"/>
</dbReference>
<organism evidence="1 2">
    <name type="scientific">Candidatus Methylocalor cossyra</name>
    <dbReference type="NCBI Taxonomy" id="3108543"/>
    <lineage>
        <taxon>Bacteria</taxon>
        <taxon>Pseudomonadati</taxon>
        <taxon>Pseudomonadota</taxon>
        <taxon>Gammaproteobacteria</taxon>
        <taxon>Methylococcales</taxon>
        <taxon>Methylococcaceae</taxon>
        <taxon>Candidatus Methylocalor</taxon>
    </lineage>
</organism>
<gene>
    <name evidence="1" type="ORF">MECH1_V1_0023</name>
</gene>
<accession>A0ABM9NDZ8</accession>
<dbReference type="Proteomes" id="UP001497493">
    <property type="component" value="Chromosome"/>
</dbReference>
<keyword evidence="2" id="KW-1185">Reference proteome</keyword>
<protein>
    <submittedName>
        <fullName evidence="1">Uncharacterized protein</fullName>
    </submittedName>
</protein>
<evidence type="ECO:0000313" key="2">
    <source>
        <dbReference type="Proteomes" id="UP001497493"/>
    </source>
</evidence>
<proteinExistence type="predicted"/>
<evidence type="ECO:0000313" key="1">
    <source>
        <dbReference type="EMBL" id="CAL1238811.1"/>
    </source>
</evidence>
<name>A0ABM9NDZ8_9GAMM</name>
<reference evidence="1 2" key="1">
    <citation type="submission" date="2024-04" db="EMBL/GenBank/DDBJ databases">
        <authorList>
            <person name="Cremers G."/>
        </authorList>
    </citation>
    <scope>NUCLEOTIDE SEQUENCE [LARGE SCALE GENOMIC DNA]</scope>
    <source>
        <strain evidence="1">MeCH1-AG</strain>
    </source>
</reference>
<sequence length="53" mass="5475">MVYASVFLAKSIPQDNPIVEGFIDGGRAAIDAVNEAKGLKPQGSGADEHTMSA</sequence>